<dbReference type="Proteomes" id="UP001404104">
    <property type="component" value="Unassembled WGS sequence"/>
</dbReference>
<accession>A0ABU9XRP2</accession>
<protein>
    <submittedName>
        <fullName evidence="1">Uncharacterized protein</fullName>
    </submittedName>
</protein>
<name>A0ABU9XRP2_9SPHN</name>
<organism evidence="1 2">
    <name type="scientific">Sphingomonas qilianensis</name>
    <dbReference type="NCBI Taxonomy" id="1736690"/>
    <lineage>
        <taxon>Bacteria</taxon>
        <taxon>Pseudomonadati</taxon>
        <taxon>Pseudomonadota</taxon>
        <taxon>Alphaproteobacteria</taxon>
        <taxon>Sphingomonadales</taxon>
        <taxon>Sphingomonadaceae</taxon>
        <taxon>Sphingomonas</taxon>
    </lineage>
</organism>
<proteinExistence type="predicted"/>
<reference evidence="1 2" key="1">
    <citation type="submission" date="2024-05" db="EMBL/GenBank/DDBJ databases">
        <authorList>
            <person name="Liu Q."/>
            <person name="Xin Y.-H."/>
        </authorList>
    </citation>
    <scope>NUCLEOTIDE SEQUENCE [LARGE SCALE GENOMIC DNA]</scope>
    <source>
        <strain evidence="1 2">CGMCC 1.15349</strain>
    </source>
</reference>
<evidence type="ECO:0000313" key="1">
    <source>
        <dbReference type="EMBL" id="MEN2785366.1"/>
    </source>
</evidence>
<comment type="caution">
    <text evidence="1">The sequence shown here is derived from an EMBL/GenBank/DDBJ whole genome shotgun (WGS) entry which is preliminary data.</text>
</comment>
<evidence type="ECO:0000313" key="2">
    <source>
        <dbReference type="Proteomes" id="UP001404104"/>
    </source>
</evidence>
<sequence length="59" mass="6480">MARYDDGLPVGARLQIDLPVIGMVDADVRWSLGGRIGCALERAIDQATYYELLSVMAPR</sequence>
<keyword evidence="2" id="KW-1185">Reference proteome</keyword>
<gene>
    <name evidence="1" type="ORF">ABC969_02900</name>
</gene>
<dbReference type="RefSeq" id="WP_345862837.1">
    <property type="nucleotide sequence ID" value="NZ_JBDIMF010000001.1"/>
</dbReference>
<dbReference type="EMBL" id="JBDIMF010000001">
    <property type="protein sequence ID" value="MEN2785366.1"/>
    <property type="molecule type" value="Genomic_DNA"/>
</dbReference>